<protein>
    <submittedName>
        <fullName evidence="7">Uncharacterized protein</fullName>
    </submittedName>
</protein>
<evidence type="ECO:0000256" key="1">
    <source>
        <dbReference type="ARBA" id="ARBA00004141"/>
    </source>
</evidence>
<dbReference type="PANTHER" id="PTHR31357">
    <property type="entry name" value="SERPENTINE RECEPTOR CLASS ALPHA-10"/>
    <property type="match status" value="1"/>
</dbReference>
<accession>A0AAF3FAN7</accession>
<feature type="transmembrane region" description="Helical" evidence="5">
    <location>
        <begin position="156"/>
        <end position="177"/>
    </location>
</feature>
<evidence type="ECO:0000256" key="3">
    <source>
        <dbReference type="ARBA" id="ARBA00022989"/>
    </source>
</evidence>
<evidence type="ECO:0000313" key="7">
    <source>
        <dbReference type="WBParaSite" id="MBELARI_LOCUS3961"/>
    </source>
</evidence>
<feature type="transmembrane region" description="Helical" evidence="5">
    <location>
        <begin position="112"/>
        <end position="130"/>
    </location>
</feature>
<dbReference type="PANTHER" id="PTHR31357:SF17">
    <property type="entry name" value="G_PROTEIN_RECEP_F1_2 DOMAIN-CONTAINING PROTEIN"/>
    <property type="match status" value="1"/>
</dbReference>
<evidence type="ECO:0000256" key="5">
    <source>
        <dbReference type="SAM" id="Phobius"/>
    </source>
</evidence>
<dbReference type="InterPro" id="IPR051080">
    <property type="entry name" value="Nematode_rcpt-like_serp_alpha"/>
</dbReference>
<dbReference type="GO" id="GO:0016020">
    <property type="term" value="C:membrane"/>
    <property type="evidence" value="ECO:0007669"/>
    <property type="project" value="UniProtKB-SubCell"/>
</dbReference>
<evidence type="ECO:0000313" key="6">
    <source>
        <dbReference type="Proteomes" id="UP000887575"/>
    </source>
</evidence>
<feature type="transmembrane region" description="Helical" evidence="5">
    <location>
        <begin position="183"/>
        <end position="207"/>
    </location>
</feature>
<evidence type="ECO:0000256" key="2">
    <source>
        <dbReference type="ARBA" id="ARBA00022692"/>
    </source>
</evidence>
<dbReference type="Pfam" id="PF10292">
    <property type="entry name" value="7TM_GPCR_Srab"/>
    <property type="match status" value="1"/>
</dbReference>
<dbReference type="AlphaFoldDB" id="A0AAF3FAN7"/>
<keyword evidence="6" id="KW-1185">Reference proteome</keyword>
<sequence>MGYSLAVYLFSSTACGIYVSTLFCTTSKAPTVITIIIASALHLSLCIERIFARYYSTKYEEHKMRMGTYLIVISTSYSFIIYGWLISSEDFTLMVPYCASGNAVTTLKLETFLVFSPSIDVASILIMFFLTRKERKIDKSYELSANFSASENRNAYLMLWPFSTLHLVAQISFLFLAAYGPSIFLSSASLIDIYMFSTFFYVTFYGAS</sequence>
<keyword evidence="2 5" id="KW-0812">Transmembrane</keyword>
<organism evidence="6 7">
    <name type="scientific">Mesorhabditis belari</name>
    <dbReference type="NCBI Taxonomy" id="2138241"/>
    <lineage>
        <taxon>Eukaryota</taxon>
        <taxon>Metazoa</taxon>
        <taxon>Ecdysozoa</taxon>
        <taxon>Nematoda</taxon>
        <taxon>Chromadorea</taxon>
        <taxon>Rhabditida</taxon>
        <taxon>Rhabditina</taxon>
        <taxon>Rhabditomorpha</taxon>
        <taxon>Rhabditoidea</taxon>
        <taxon>Rhabditidae</taxon>
        <taxon>Mesorhabditinae</taxon>
        <taxon>Mesorhabditis</taxon>
    </lineage>
</organism>
<comment type="subcellular location">
    <subcellularLocation>
        <location evidence="1">Membrane</location>
        <topology evidence="1">Multi-pass membrane protein</topology>
    </subcellularLocation>
</comment>
<reference evidence="7" key="1">
    <citation type="submission" date="2024-02" db="UniProtKB">
        <authorList>
            <consortium name="WormBaseParasite"/>
        </authorList>
    </citation>
    <scope>IDENTIFICATION</scope>
</reference>
<dbReference type="WBParaSite" id="MBELARI_LOCUS3961">
    <property type="protein sequence ID" value="MBELARI_LOCUS3961"/>
    <property type="gene ID" value="MBELARI_LOCUS3961"/>
</dbReference>
<keyword evidence="3 5" id="KW-1133">Transmembrane helix</keyword>
<proteinExistence type="predicted"/>
<dbReference type="InterPro" id="IPR019408">
    <property type="entry name" value="7TM_GPCR_serpentine_rcpt_Srab"/>
</dbReference>
<dbReference type="GO" id="GO:0004984">
    <property type="term" value="F:olfactory receptor activity"/>
    <property type="evidence" value="ECO:0007669"/>
    <property type="project" value="TreeGrafter"/>
</dbReference>
<feature type="transmembrane region" description="Helical" evidence="5">
    <location>
        <begin position="68"/>
        <end position="86"/>
    </location>
</feature>
<name>A0AAF3FAN7_9BILA</name>
<feature type="transmembrane region" description="Helical" evidence="5">
    <location>
        <begin position="29"/>
        <end position="47"/>
    </location>
</feature>
<dbReference type="Proteomes" id="UP000887575">
    <property type="component" value="Unassembled WGS sequence"/>
</dbReference>
<feature type="transmembrane region" description="Helical" evidence="5">
    <location>
        <begin position="5"/>
        <end position="23"/>
    </location>
</feature>
<keyword evidence="4 5" id="KW-0472">Membrane</keyword>
<evidence type="ECO:0000256" key="4">
    <source>
        <dbReference type="ARBA" id="ARBA00023136"/>
    </source>
</evidence>